<evidence type="ECO:0000313" key="4">
    <source>
        <dbReference type="Proteomes" id="UP000005952"/>
    </source>
</evidence>
<organism evidence="3 4">
    <name type="scientific">Hyphomicrobium denitrificans 1NES1</name>
    <dbReference type="NCBI Taxonomy" id="670307"/>
    <lineage>
        <taxon>Bacteria</taxon>
        <taxon>Pseudomonadati</taxon>
        <taxon>Pseudomonadota</taxon>
        <taxon>Alphaproteobacteria</taxon>
        <taxon>Hyphomicrobiales</taxon>
        <taxon>Hyphomicrobiaceae</taxon>
        <taxon>Hyphomicrobium</taxon>
    </lineage>
</organism>
<dbReference type="AlphaFoldDB" id="N0BC16"/>
<dbReference type="EMBL" id="CP005587">
    <property type="protein sequence ID" value="AGK58041.1"/>
    <property type="molecule type" value="Genomic_DNA"/>
</dbReference>
<keyword evidence="4" id="KW-1185">Reference proteome</keyword>
<sequence length="104" mass="10695">MRNFFSLTFAPALIGAALLTVPSECLAQAPAPNAPEAPSATPDQKPPANGGPLSKKLDKNEGVLTPPGGVDPKIHKEPPADTGDRMPMIVPPGEPGGNQNIQPK</sequence>
<dbReference type="HOGENOM" id="CLU_2246286_0_0_5"/>
<name>N0BC16_9HYPH</name>
<dbReference type="STRING" id="670307.HYPDE_31833"/>
<reference evidence="3 4" key="1">
    <citation type="journal article" date="2013" name="Genome Announc.">
        <title>Genome sequences for three denitrifying bacterial strains isolated from a uranium- and nitrate-contaminated subsurface environment.</title>
        <authorList>
            <person name="Venkatramanan R."/>
            <person name="Prakash O."/>
            <person name="Woyke T."/>
            <person name="Chain P."/>
            <person name="Goodwin L.A."/>
            <person name="Watson D."/>
            <person name="Brooks S."/>
            <person name="Kostka J.E."/>
            <person name="Green S.J."/>
        </authorList>
    </citation>
    <scope>NUCLEOTIDE SEQUENCE [LARGE SCALE GENOMIC DNA]</scope>
    <source>
        <strain evidence="3 4">1NES1</strain>
    </source>
</reference>
<evidence type="ECO:0000313" key="3">
    <source>
        <dbReference type="EMBL" id="AGK58041.1"/>
    </source>
</evidence>
<evidence type="ECO:0000256" key="1">
    <source>
        <dbReference type="SAM" id="MobiDB-lite"/>
    </source>
</evidence>
<dbReference type="KEGG" id="hdt:HYPDE_31833"/>
<feature type="compositionally biased region" description="Basic and acidic residues" evidence="1">
    <location>
        <begin position="72"/>
        <end position="84"/>
    </location>
</feature>
<protein>
    <submittedName>
        <fullName evidence="3">Uncharacterized protein</fullName>
    </submittedName>
</protein>
<dbReference type="Proteomes" id="UP000005952">
    <property type="component" value="Chromosome"/>
</dbReference>
<gene>
    <name evidence="3" type="ORF">HYPDE_31833</name>
</gene>
<keyword evidence="2" id="KW-0732">Signal</keyword>
<evidence type="ECO:0000256" key="2">
    <source>
        <dbReference type="SAM" id="SignalP"/>
    </source>
</evidence>
<feature type="signal peptide" evidence="2">
    <location>
        <begin position="1"/>
        <end position="27"/>
    </location>
</feature>
<feature type="compositionally biased region" description="Low complexity" evidence="1">
    <location>
        <begin position="28"/>
        <end position="42"/>
    </location>
</feature>
<accession>N0BC16</accession>
<feature type="chain" id="PRO_5004105975" evidence="2">
    <location>
        <begin position="28"/>
        <end position="104"/>
    </location>
</feature>
<dbReference type="RefSeq" id="WP_015598072.1">
    <property type="nucleotide sequence ID" value="NC_021172.1"/>
</dbReference>
<proteinExistence type="predicted"/>
<feature type="region of interest" description="Disordered" evidence="1">
    <location>
        <begin position="28"/>
        <end position="104"/>
    </location>
</feature>